<keyword evidence="6 9" id="KW-1133">Transmembrane helix</keyword>
<dbReference type="NCBIfam" id="TIGR00546">
    <property type="entry name" value="lnt"/>
    <property type="match status" value="1"/>
</dbReference>
<evidence type="ECO:0000256" key="4">
    <source>
        <dbReference type="ARBA" id="ARBA00022679"/>
    </source>
</evidence>
<evidence type="ECO:0000259" key="10">
    <source>
        <dbReference type="PROSITE" id="PS50263"/>
    </source>
</evidence>
<dbReference type="SUPFAM" id="SSF56317">
    <property type="entry name" value="Carbon-nitrogen hydrolase"/>
    <property type="match status" value="1"/>
</dbReference>
<dbReference type="InterPro" id="IPR004563">
    <property type="entry name" value="Apolipo_AcylTrfase"/>
</dbReference>
<evidence type="ECO:0000256" key="8">
    <source>
        <dbReference type="ARBA" id="ARBA00023315"/>
    </source>
</evidence>
<comment type="pathway">
    <text evidence="9">Protein modification; lipoprotein biosynthesis (N-acyl transfer).</text>
</comment>
<gene>
    <name evidence="9 11" type="primary">lnt</name>
    <name evidence="11" type="ORF">ACFFUV_00860</name>
</gene>
<dbReference type="HAMAP" id="MF_01148">
    <property type="entry name" value="Lnt"/>
    <property type="match status" value="1"/>
</dbReference>
<feature type="domain" description="CN hydrolase" evidence="10">
    <location>
        <begin position="224"/>
        <end position="470"/>
    </location>
</feature>
<dbReference type="InterPro" id="IPR036526">
    <property type="entry name" value="C-N_Hydrolase_sf"/>
</dbReference>
<dbReference type="Pfam" id="PF00795">
    <property type="entry name" value="CN_hydrolase"/>
    <property type="match status" value="1"/>
</dbReference>
<dbReference type="InterPro" id="IPR003010">
    <property type="entry name" value="C-N_Hydrolase"/>
</dbReference>
<dbReference type="EMBL" id="JBHMEP010000001">
    <property type="protein sequence ID" value="MFB9133517.1"/>
    <property type="molecule type" value="Genomic_DNA"/>
</dbReference>
<evidence type="ECO:0000256" key="3">
    <source>
        <dbReference type="ARBA" id="ARBA00022475"/>
    </source>
</evidence>
<evidence type="ECO:0000313" key="12">
    <source>
        <dbReference type="Proteomes" id="UP001589645"/>
    </source>
</evidence>
<protein>
    <recommendedName>
        <fullName evidence="9">Apolipoprotein N-acyltransferase</fullName>
        <shortName evidence="9">ALP N-acyltransferase</shortName>
        <ecNumber evidence="9">2.3.1.269</ecNumber>
    </recommendedName>
</protein>
<keyword evidence="5 9" id="KW-0812">Transmembrane</keyword>
<keyword evidence="8 9" id="KW-0012">Acyltransferase</keyword>
<comment type="subcellular location">
    <subcellularLocation>
        <location evidence="1 9">Cell membrane</location>
        <topology evidence="1 9">Multi-pass membrane protein</topology>
    </subcellularLocation>
</comment>
<sequence>MKKTLFHRLWRPIVAAFVGASTTLSFAPYHLWPFALLSPFILLLLISRQSPKAVLWTGFAWGLGQFATGISWVHISIDTFGGMPKAASVLLMTLLVSYLALYPALFAWLSNRFFPRLSRHRYFLAIPVLWLITDWLRGWVMTGFPWLWLGYSQLETPLGNFAPLGGVELVTYVIMLCAASLSYSVLRKQWITLLIPLVVFATGFGLNGVDWVTTSERSTKFALIQGNIDQALKWVPSQRWPTILKYTDLSRENWDADIVIWPEAAIPAFEFEVSSFLETLDSAARNNDTALITGVVNRDEDKRFFNSVLTLGMTSEEPYQYDVGQRYHKHHLLPFGEFVPFESILRPLAPFFNLPMSSFSSGDYIQPNLIAHDRQLAAALCYEIIFNEQVRANVTDDTDFILTLSNDAWFGRSIGPLQHMQIAQMRALELGKPVIRSTNNGLTAVTDYKGRITAKLPQFETGVLKAEVHSTTGQTPYHQLGSWPLYLLCLLTFVVAWWRSILPAKLNAKQVS</sequence>
<keyword evidence="7 9" id="KW-0472">Membrane</keyword>
<dbReference type="GO" id="GO:0016746">
    <property type="term" value="F:acyltransferase activity"/>
    <property type="evidence" value="ECO:0007669"/>
    <property type="project" value="UniProtKB-KW"/>
</dbReference>
<dbReference type="Pfam" id="PF20154">
    <property type="entry name" value="LNT_N"/>
    <property type="match status" value="1"/>
</dbReference>
<reference evidence="11 12" key="1">
    <citation type="submission" date="2024-09" db="EMBL/GenBank/DDBJ databases">
        <authorList>
            <person name="Sun Q."/>
            <person name="Mori K."/>
        </authorList>
    </citation>
    <scope>NUCLEOTIDE SEQUENCE [LARGE SCALE GENOMIC DNA]</scope>
    <source>
        <strain evidence="11 12">CECT 8064</strain>
    </source>
</reference>
<evidence type="ECO:0000256" key="9">
    <source>
        <dbReference type="HAMAP-Rule" id="MF_01148"/>
    </source>
</evidence>
<feature type="transmembrane region" description="Helical" evidence="9">
    <location>
        <begin position="29"/>
        <end position="46"/>
    </location>
</feature>
<evidence type="ECO:0000256" key="1">
    <source>
        <dbReference type="ARBA" id="ARBA00004651"/>
    </source>
</evidence>
<dbReference type="PANTHER" id="PTHR38686">
    <property type="entry name" value="APOLIPOPROTEIN N-ACYLTRANSFERASE"/>
    <property type="match status" value="1"/>
</dbReference>
<comment type="caution">
    <text evidence="11">The sequence shown here is derived from an EMBL/GenBank/DDBJ whole genome shotgun (WGS) entry which is preliminary data.</text>
</comment>
<feature type="transmembrane region" description="Helical" evidence="9">
    <location>
        <begin position="53"/>
        <end position="75"/>
    </location>
</feature>
<dbReference type="RefSeq" id="WP_390189040.1">
    <property type="nucleotide sequence ID" value="NZ_JBHMEP010000001.1"/>
</dbReference>
<comment type="function">
    <text evidence="9">Catalyzes the phospholipid dependent N-acylation of the N-terminal cysteine of apolipoprotein, the last step in lipoprotein maturation.</text>
</comment>
<feature type="transmembrane region" description="Helical" evidence="9">
    <location>
        <begin position="483"/>
        <end position="502"/>
    </location>
</feature>
<evidence type="ECO:0000256" key="5">
    <source>
        <dbReference type="ARBA" id="ARBA00022692"/>
    </source>
</evidence>
<proteinExistence type="inferred from homology"/>
<comment type="similarity">
    <text evidence="2 9">Belongs to the CN hydrolase family. Apolipoprotein N-acyltransferase subfamily.</text>
</comment>
<dbReference type="PANTHER" id="PTHR38686:SF1">
    <property type="entry name" value="APOLIPOPROTEIN N-ACYLTRANSFERASE"/>
    <property type="match status" value="1"/>
</dbReference>
<dbReference type="InterPro" id="IPR045378">
    <property type="entry name" value="LNT_N"/>
</dbReference>
<evidence type="ECO:0000256" key="7">
    <source>
        <dbReference type="ARBA" id="ARBA00023136"/>
    </source>
</evidence>
<feature type="transmembrane region" description="Helical" evidence="9">
    <location>
        <begin position="122"/>
        <end position="149"/>
    </location>
</feature>
<feature type="transmembrane region" description="Helical" evidence="9">
    <location>
        <begin position="193"/>
        <end position="212"/>
    </location>
</feature>
<feature type="transmembrane region" description="Helical" evidence="9">
    <location>
        <begin position="169"/>
        <end position="186"/>
    </location>
</feature>
<dbReference type="EC" id="2.3.1.269" evidence="9"/>
<comment type="catalytic activity">
    <reaction evidence="9">
        <text>N-terminal S-1,2-diacyl-sn-glyceryl-L-cysteinyl-[lipoprotein] + a glycerophospholipid = N-acyl-S-1,2-diacyl-sn-glyceryl-L-cysteinyl-[lipoprotein] + a 2-acyl-sn-glycero-3-phospholipid + H(+)</text>
        <dbReference type="Rhea" id="RHEA:48228"/>
        <dbReference type="Rhea" id="RHEA-COMP:14681"/>
        <dbReference type="Rhea" id="RHEA-COMP:14684"/>
        <dbReference type="ChEBI" id="CHEBI:15378"/>
        <dbReference type="ChEBI" id="CHEBI:136912"/>
        <dbReference type="ChEBI" id="CHEBI:140656"/>
        <dbReference type="ChEBI" id="CHEBI:140657"/>
        <dbReference type="ChEBI" id="CHEBI:140660"/>
        <dbReference type="EC" id="2.3.1.269"/>
    </reaction>
</comment>
<feature type="transmembrane region" description="Helical" evidence="9">
    <location>
        <begin position="87"/>
        <end position="110"/>
    </location>
</feature>
<dbReference type="PROSITE" id="PS50263">
    <property type="entry name" value="CN_HYDROLASE"/>
    <property type="match status" value="1"/>
</dbReference>
<keyword evidence="12" id="KW-1185">Reference proteome</keyword>
<accession>A0ABV5HHN0</accession>
<keyword evidence="3 9" id="KW-1003">Cell membrane</keyword>
<evidence type="ECO:0000313" key="11">
    <source>
        <dbReference type="EMBL" id="MFB9133517.1"/>
    </source>
</evidence>
<dbReference type="CDD" id="cd07571">
    <property type="entry name" value="ALP_N-acyl_transferase"/>
    <property type="match status" value="1"/>
</dbReference>
<evidence type="ECO:0000256" key="2">
    <source>
        <dbReference type="ARBA" id="ARBA00010065"/>
    </source>
</evidence>
<keyword evidence="4 9" id="KW-0808">Transferase</keyword>
<dbReference type="Gene3D" id="3.60.110.10">
    <property type="entry name" value="Carbon-nitrogen hydrolase"/>
    <property type="match status" value="1"/>
</dbReference>
<evidence type="ECO:0000256" key="6">
    <source>
        <dbReference type="ARBA" id="ARBA00022989"/>
    </source>
</evidence>
<organism evidence="11 12">
    <name type="scientific">Vibrio olivae</name>
    <dbReference type="NCBI Taxonomy" id="1243002"/>
    <lineage>
        <taxon>Bacteria</taxon>
        <taxon>Pseudomonadati</taxon>
        <taxon>Pseudomonadota</taxon>
        <taxon>Gammaproteobacteria</taxon>
        <taxon>Vibrionales</taxon>
        <taxon>Vibrionaceae</taxon>
        <taxon>Vibrio</taxon>
    </lineage>
</organism>
<dbReference type="Proteomes" id="UP001589645">
    <property type="component" value="Unassembled WGS sequence"/>
</dbReference>
<name>A0ABV5HHN0_9VIBR</name>